<gene>
    <name evidence="3" type="ORF">DWW10_08935</name>
</gene>
<dbReference type="PROSITE" id="PS51257">
    <property type="entry name" value="PROKAR_LIPOPROTEIN"/>
    <property type="match status" value="1"/>
</dbReference>
<name>A0A412YB54_9BACE</name>
<dbReference type="SUPFAM" id="SSF49785">
    <property type="entry name" value="Galactose-binding domain-like"/>
    <property type="match status" value="1"/>
</dbReference>
<evidence type="ECO:0000313" key="3">
    <source>
        <dbReference type="EMBL" id="RGV54623.1"/>
    </source>
</evidence>
<proteinExistence type="predicted"/>
<evidence type="ECO:0000256" key="1">
    <source>
        <dbReference type="ARBA" id="ARBA00022729"/>
    </source>
</evidence>
<dbReference type="NCBIfam" id="NF045579">
    <property type="entry name" value="rhamnoside_JR"/>
    <property type="match status" value="1"/>
</dbReference>
<sequence>MRALLILILSGTILLGCSKQKQYNTNNLSDALYGFEHIQDSARTKVWWFHGETETTKEGITADLEAFKKAGVGGVVYYDQSHGKAENALPGFSEKWWEMLRFSAEEAQRLGLTFEIHISNGFVAGGPWITNETGMKRLAASELLIEGGHLFEGKLEAPVNQYNFCKDVAVLAFPVNEETGTSRTEKIKISSNLTGIDLNNIFAAKPKSLTQIPATKDGSVYINMEFPDDFTARSISYEVRPQGKATTSATNIPGPPAETFVGTGYRILPDLGQLEVSEDGINYKTVCNLKPIYRAHESWRQKTISFNAVKGKYYRLNLHSWWDDEMRNPDLQIGAVVLSSSARLDQWEEKAGLYAEYIECNKTPDYSASEVINSQQIINLTDKMDANGILRWDAPDGKWMVMRFAYVPTGASIKHGRKNLMGRECDKLSATAVKLQWDNYVAKIIDSLKCTNSGHLSGIAMDSHEAGAQNWTDDFIEQFKQRQGYDPMIYLPAMMGYIVDGVKESDSFLFDVRRNIADMISDNYYGTIEKLCNKNGLIFTAQAIGNALCIAGDPIQAKSKVSKPQGEFWGIHPDGNYDIKESSSAAHLYGKKIASAEAYTDVKYSASLAYLKSLADYAYAFGINEFVICASAYQPWLDKIPGSTGGGRHYAINRNNTWWKYSSPFWDFQARNAYIMRQGKSAIDLCVYLGENAPVKILTYRLPDIPGGFDFDAFTTHALLTRMNVSDEKITLPDGISYKMMILPRNGDITLNALQKIHSLVKGGAKIYGSRPAHSNSGKDIEKDTEYQKLTDELWGENPETSGSKQFGKGHVYWGMPLAEAIDHAHIVPDVRMEKGNTKEAMIYFAHRQLADAHIYFIDNHKEEAEDNIFTFAAKGKYAQLWNTVTGERFSLPVLQTSDKTTSVKLYLYPRESYFIILTDREEQLPAISWFNPKDEVQTVEGDWLVYFDEKLGGPGYTKFETLEDWTTNADPRIKYYSGTAVYRKKVTIDVANDRIYLQLGNPGFVAHVFINSQDAGIAWCSPWNIEITKYLIDGENDIEIHVANSLMNRMIYDASLKENERITYAYPMIASPDDKLEPSGLKQVELIRKR</sequence>
<dbReference type="Pfam" id="PF17132">
    <property type="entry name" value="Glyco_hydro_106"/>
    <property type="match status" value="1"/>
</dbReference>
<accession>A0A412YB54</accession>
<dbReference type="PANTHER" id="PTHR43817:SF1">
    <property type="entry name" value="HYDROLASE, FAMILY 43, PUTATIVE (AFU_ORTHOLOGUE AFUA_3G01660)-RELATED"/>
    <property type="match status" value="1"/>
</dbReference>
<dbReference type="AlphaFoldDB" id="A0A412YB54"/>
<comment type="caution">
    <text evidence="3">The sequence shown here is derived from an EMBL/GenBank/DDBJ whole genome shotgun (WGS) entry which is preliminary data.</text>
</comment>
<dbReference type="Gene3D" id="2.60.120.260">
    <property type="entry name" value="Galactose-binding domain-like"/>
    <property type="match status" value="1"/>
</dbReference>
<dbReference type="RefSeq" id="WP_022392980.1">
    <property type="nucleotide sequence ID" value="NZ_QRZF01000005.1"/>
</dbReference>
<reference evidence="3 4" key="1">
    <citation type="submission" date="2018-08" db="EMBL/GenBank/DDBJ databases">
        <title>A genome reference for cultivated species of the human gut microbiota.</title>
        <authorList>
            <person name="Zou Y."/>
            <person name="Xue W."/>
            <person name="Luo G."/>
        </authorList>
    </citation>
    <scope>NUCLEOTIDE SEQUENCE [LARGE SCALE GENOMIC DNA]</scope>
    <source>
        <strain evidence="3 4">AF14-32</strain>
    </source>
</reference>
<keyword evidence="1" id="KW-0732">Signal</keyword>
<dbReference type="Proteomes" id="UP000283850">
    <property type="component" value="Unassembled WGS sequence"/>
</dbReference>
<evidence type="ECO:0000313" key="4">
    <source>
        <dbReference type="Proteomes" id="UP000283850"/>
    </source>
</evidence>
<keyword evidence="2 3" id="KW-0378">Hydrolase</keyword>
<dbReference type="GO" id="GO:0016787">
    <property type="term" value="F:hydrolase activity"/>
    <property type="evidence" value="ECO:0007669"/>
    <property type="project" value="UniProtKB-KW"/>
</dbReference>
<dbReference type="PANTHER" id="PTHR43817">
    <property type="entry name" value="GLYCOSYL HYDROLASE"/>
    <property type="match status" value="1"/>
</dbReference>
<protein>
    <submittedName>
        <fullName evidence="3">Glycosyl hydrolase family 2</fullName>
    </submittedName>
</protein>
<dbReference type="InterPro" id="IPR008979">
    <property type="entry name" value="Galactose-bd-like_sf"/>
</dbReference>
<organism evidence="3 4">
    <name type="scientific">Bacteroides intestinalis</name>
    <dbReference type="NCBI Taxonomy" id="329854"/>
    <lineage>
        <taxon>Bacteria</taxon>
        <taxon>Pseudomonadati</taxon>
        <taxon>Bacteroidota</taxon>
        <taxon>Bacteroidia</taxon>
        <taxon>Bacteroidales</taxon>
        <taxon>Bacteroidaceae</taxon>
        <taxon>Bacteroides</taxon>
    </lineage>
</organism>
<evidence type="ECO:0000256" key="2">
    <source>
        <dbReference type="ARBA" id="ARBA00022801"/>
    </source>
</evidence>
<dbReference type="EMBL" id="QRZF01000005">
    <property type="protein sequence ID" value="RGV54623.1"/>
    <property type="molecule type" value="Genomic_DNA"/>
</dbReference>